<name>A0A8S5MRI5_9CAUD</name>
<evidence type="ECO:0000313" key="1">
    <source>
        <dbReference type="EMBL" id="DAD84918.1"/>
    </source>
</evidence>
<dbReference type="EMBL" id="BK014969">
    <property type="protein sequence ID" value="DAD84918.1"/>
    <property type="molecule type" value="Genomic_DNA"/>
</dbReference>
<organism evidence="1">
    <name type="scientific">Siphoviridae sp. ctouo22</name>
    <dbReference type="NCBI Taxonomy" id="2826463"/>
    <lineage>
        <taxon>Viruses</taxon>
        <taxon>Duplodnaviria</taxon>
        <taxon>Heunggongvirae</taxon>
        <taxon>Uroviricota</taxon>
        <taxon>Caudoviricetes</taxon>
    </lineage>
</organism>
<sequence length="32" mass="3914">MDYKKEIIELIESCDNIHWLKTIYAYIKRLIG</sequence>
<reference evidence="1" key="1">
    <citation type="journal article" date="2021" name="Proc. Natl. Acad. Sci. U.S.A.">
        <title>A Catalog of Tens of Thousands of Viruses from Human Metagenomes Reveals Hidden Associations with Chronic Diseases.</title>
        <authorList>
            <person name="Tisza M.J."/>
            <person name="Buck C.B."/>
        </authorList>
    </citation>
    <scope>NUCLEOTIDE SEQUENCE</scope>
    <source>
        <strain evidence="1">Ctouo22</strain>
    </source>
</reference>
<proteinExistence type="predicted"/>
<accession>A0A8S5MRI5</accession>
<protein>
    <submittedName>
        <fullName evidence="1">Uncharacterized protein</fullName>
    </submittedName>
</protein>